<name>A0A068F1Q8_9CAUD</name>
<keyword evidence="2" id="KW-1185">Reference proteome</keyword>
<proteinExistence type="predicted"/>
<gene>
    <name evidence="1" type="primary">63</name>
    <name evidence="1" type="ORF">PBI_GAIA_63</name>
</gene>
<evidence type="ECO:0000313" key="2">
    <source>
        <dbReference type="Proteomes" id="UP000027491"/>
    </source>
</evidence>
<reference evidence="1 2" key="1">
    <citation type="submission" date="2014-03" db="EMBL/GenBank/DDBJ databases">
        <authorList>
            <person name="Yoder B.A."/>
            <person name="Colicchio M.A."/>
            <person name="Schafer C.E."/>
            <person name="Abrahim M.R."/>
            <person name="Adkins N.L."/>
            <person name="Burke K.A."/>
            <person name="Churilla B.M."/>
            <person name="Cohen K.L."/>
            <person name="Fasoranti T.O."/>
            <person name="Genkil J.S."/>
            <person name="Kramer Z.J."/>
            <person name="Prout A.K."/>
            <person name="Schwarz A.G."/>
            <person name="Tish M."/>
            <person name="Vispute N."/>
            <person name="Wilkes K.E."/>
            <person name="Williams C.R."/>
            <person name="Xiao X."/>
            <person name="Yu V.J."/>
            <person name="Lapin J.S."/>
            <person name="Ott C.T."/>
            <person name="Walburn T.D."/>
            <person name="Bradley K.W."/>
            <person name="Clarke D.Q."/>
            <person name="Lewis M.F."/>
            <person name="Barker L.P."/>
            <person name="Bailey C."/>
            <person name="Asai D.J."/>
            <person name="Bowman C.A."/>
            <person name="Russell D.A."/>
            <person name="Pope W.H."/>
            <person name="Jacobs-Sera D."/>
            <person name="Hendrix R.W."/>
            <person name="Hatfull G.F."/>
        </authorList>
    </citation>
    <scope>NUCLEOTIDE SEQUENCE [LARGE SCALE GENOMIC DNA]</scope>
</reference>
<protein>
    <submittedName>
        <fullName evidence="1">Uncharacterized protein</fullName>
    </submittedName>
</protein>
<dbReference type="RefSeq" id="YP_009124805.1">
    <property type="nucleotide sequence ID" value="NC_026590.1"/>
</dbReference>
<organism evidence="1 2">
    <name type="scientific">Mycobacterium phage Gaia</name>
    <dbReference type="NCBI Taxonomy" id="1486472"/>
    <lineage>
        <taxon>Viruses</taxon>
        <taxon>Duplodnaviria</taxon>
        <taxon>Heunggongvirae</taxon>
        <taxon>Uroviricota</taxon>
        <taxon>Caudoviricetes</taxon>
        <taxon>Gaiavirus</taxon>
        <taxon>Gaiavirus gaia</taxon>
    </lineage>
</organism>
<dbReference type="EMBL" id="KJ567043">
    <property type="protein sequence ID" value="AID58882.1"/>
    <property type="molecule type" value="Genomic_DNA"/>
</dbReference>
<dbReference type="GeneID" id="23679569"/>
<sequence>MEDETVTIAEDEPLKVPPQFHERWRAILTSALSEFMKSDRNWSWKGWGISRLRKARQEIRTPWFAIGVDNFRQVTSTGFSRGRCQERWLRVPLTKRWQVTFSTAGKDYLTLVGGPEYLRNLNWILDEFDSSFNDLAIASLRYHLDYSVCDNEDNRERYEDVIARLSEESPTFTDEEMAILQPPGWSPKDDFEYVDGRMLLKRANSAQEAIYKAFHQREDEYRERIQQARHDFVDLMPMLWS</sequence>
<accession>A0A068F1Q8</accession>
<dbReference type="OrthoDB" id="10642at10239"/>
<dbReference type="KEGG" id="vg:23679569"/>
<dbReference type="Proteomes" id="UP000027491">
    <property type="component" value="Segment"/>
</dbReference>
<evidence type="ECO:0000313" key="1">
    <source>
        <dbReference type="EMBL" id="AID58882.1"/>
    </source>
</evidence>